<evidence type="ECO:0000313" key="2">
    <source>
        <dbReference type="EMBL" id="SUB74775.1"/>
    </source>
</evidence>
<dbReference type="AlphaFoldDB" id="A0A379DB88"/>
<dbReference type="EMBL" id="UGTH01000001">
    <property type="protein sequence ID" value="SUB74775.1"/>
    <property type="molecule type" value="Genomic_DNA"/>
</dbReference>
<gene>
    <name evidence="2" type="ORF">NCTC11088_00532</name>
</gene>
<protein>
    <submittedName>
        <fullName evidence="2">Uncharacterized protein</fullName>
    </submittedName>
</protein>
<evidence type="ECO:0000256" key="1">
    <source>
        <dbReference type="SAM" id="Coils"/>
    </source>
</evidence>
<reference evidence="2 3" key="1">
    <citation type="submission" date="2018-06" db="EMBL/GenBank/DDBJ databases">
        <authorList>
            <consortium name="Pathogen Informatics"/>
            <person name="Doyle S."/>
        </authorList>
    </citation>
    <scope>NUCLEOTIDE SEQUENCE [LARGE SCALE GENOMIC DNA]</scope>
    <source>
        <strain evidence="2 3">NCTC11088</strain>
    </source>
</reference>
<accession>A0A379DB88</accession>
<name>A0A379DB88_9FIRM</name>
<feature type="coiled-coil region" evidence="1">
    <location>
        <begin position="1"/>
        <end position="73"/>
    </location>
</feature>
<evidence type="ECO:0000313" key="3">
    <source>
        <dbReference type="Proteomes" id="UP000254777"/>
    </source>
</evidence>
<organism evidence="2 3">
    <name type="scientific">Peptoniphilus indolicus</name>
    <dbReference type="NCBI Taxonomy" id="33030"/>
    <lineage>
        <taxon>Bacteria</taxon>
        <taxon>Bacillati</taxon>
        <taxon>Bacillota</taxon>
        <taxon>Tissierellia</taxon>
        <taxon>Tissierellales</taxon>
        <taxon>Peptoniphilaceae</taxon>
        <taxon>Peptoniphilus</taxon>
    </lineage>
</organism>
<dbReference type="Proteomes" id="UP000254777">
    <property type="component" value="Unassembled WGS sequence"/>
</dbReference>
<keyword evidence="1" id="KW-0175">Coiled coil</keyword>
<sequence>MEELIQQILSLDKKTKEFTNRAERELEESKAEIQNMLNNFELKSHEEAKKRAIEMYEKVYSEAMAKVESISEENQKRLKDVESIYRENKEELITKAIKLLEL</sequence>
<proteinExistence type="predicted"/>
<dbReference type="RefSeq" id="WP_004819144.1">
    <property type="nucleotide sequence ID" value="NZ_UGTH01000001.1"/>
</dbReference>